<dbReference type="AlphaFoldDB" id="A0AAE0J1M4"/>
<dbReference type="EMBL" id="JAUEPO010000001">
    <property type="protein sequence ID" value="KAK3335287.1"/>
    <property type="molecule type" value="Genomic_DNA"/>
</dbReference>
<feature type="compositionally biased region" description="Basic and acidic residues" evidence="1">
    <location>
        <begin position="719"/>
        <end position="728"/>
    </location>
</feature>
<evidence type="ECO:0000313" key="3">
    <source>
        <dbReference type="Proteomes" id="UP001286456"/>
    </source>
</evidence>
<keyword evidence="3" id="KW-1185">Reference proteome</keyword>
<reference evidence="2" key="2">
    <citation type="submission" date="2023-06" db="EMBL/GenBank/DDBJ databases">
        <authorList>
            <consortium name="Lawrence Berkeley National Laboratory"/>
            <person name="Haridas S."/>
            <person name="Hensen N."/>
            <person name="Bonometti L."/>
            <person name="Westerberg I."/>
            <person name="Brannstrom I.O."/>
            <person name="Guillou S."/>
            <person name="Cros-Aarteil S."/>
            <person name="Calhoun S."/>
            <person name="Kuo A."/>
            <person name="Mondo S."/>
            <person name="Pangilinan J."/>
            <person name="Riley R."/>
            <person name="Labutti K."/>
            <person name="Andreopoulos B."/>
            <person name="Lipzen A."/>
            <person name="Chen C."/>
            <person name="Yanf M."/>
            <person name="Daum C."/>
            <person name="Ng V."/>
            <person name="Clum A."/>
            <person name="Steindorff A."/>
            <person name="Ohm R."/>
            <person name="Martin F."/>
            <person name="Silar P."/>
            <person name="Natvig D."/>
            <person name="Lalanne C."/>
            <person name="Gautier V."/>
            <person name="Ament-Velasquez S.L."/>
            <person name="Kruys A."/>
            <person name="Hutchinson M.I."/>
            <person name="Powell A.J."/>
            <person name="Barry K."/>
            <person name="Miller A.N."/>
            <person name="Grigoriev I.V."/>
            <person name="Debuchy R."/>
            <person name="Gladieux P."/>
            <person name="Thoren M.H."/>
            <person name="Johannesson H."/>
        </authorList>
    </citation>
    <scope>NUCLEOTIDE SEQUENCE</scope>
    <source>
        <strain evidence="2">SMH4131-1</strain>
    </source>
</reference>
<feature type="compositionally biased region" description="Acidic residues" evidence="1">
    <location>
        <begin position="552"/>
        <end position="572"/>
    </location>
</feature>
<accession>A0AAE0J1M4</accession>
<protein>
    <submittedName>
        <fullName evidence="2">Uncharacterized protein</fullName>
    </submittedName>
</protein>
<evidence type="ECO:0000313" key="2">
    <source>
        <dbReference type="EMBL" id="KAK3335287.1"/>
    </source>
</evidence>
<feature type="compositionally biased region" description="Basic and acidic residues" evidence="1">
    <location>
        <begin position="478"/>
        <end position="490"/>
    </location>
</feature>
<gene>
    <name evidence="2" type="ORF">B0T19DRAFT_470578</name>
</gene>
<sequence>MSQRPKFATTLPSPEPAISRPRIVPPSDGPSTQQPEPGGRAASPSDQSLFVGLSGHDIGILRKALRTCFQQRNTEQRQWLELNLPDKTEGEFLAMLPEPEFDESWTEDDERRLLEDWGSHVLKRALMKKVNIIDAFTASVKEEYALWRVTVTYLNCLPSNIISDRRYGMMYEARFKINRQGSELDGNLAQATRALWTQWFCKLLSKLTLHPAWEGNYRLYRTAIQYTVISATDDSRPWDCDVRGVDSVFLHAFSKAARQTDGRRTYSAIHNTVLDNLAKDHGNLRQTSWWSKLFKSIEQQTRSARRKVRAAGLSRVVNGKYFNKPYLVHSTDLAILEEAVRVADQVYGGNAPFTPEAWVRTVKPFTGGHKYVVNKDLFEKGMDAVWLNYLRMSRRSEGPEKRAQRRNAPDNANNDNGDNSNPESMGELVDLTGSDEDEAPRNSNPVVDDSDSEDMPLIRRNSRKGKGVNKGKAVNKGKTIDTGKSIDRTEVPGPGPSSHATVHAASRNPVGRPKAFPETSQLRLPGASASSTSAFPAVRGFTAINSLQESQSYDDDGDDEDADSQDDDDEEDVKLPVTSSLSQTHAAGDNAKTTKIHRGVLPTIRRAPAKRVMEDRDSGSDGVEDTARPQKRHALPFTASEYRHRHGRSMGMSPASRPPPTPRLPTLPTPASRPAFNAPTAPMLNASLNVLAAAAPPATRVASQASQPKRVAVVYDIKSGSKKEEKKSSPPHADLVVGPKGSGGRRSSSK</sequence>
<organism evidence="2 3">
    <name type="scientific">Cercophora scortea</name>
    <dbReference type="NCBI Taxonomy" id="314031"/>
    <lineage>
        <taxon>Eukaryota</taxon>
        <taxon>Fungi</taxon>
        <taxon>Dikarya</taxon>
        <taxon>Ascomycota</taxon>
        <taxon>Pezizomycotina</taxon>
        <taxon>Sordariomycetes</taxon>
        <taxon>Sordariomycetidae</taxon>
        <taxon>Sordariales</taxon>
        <taxon>Lasiosphaeriaceae</taxon>
        <taxon>Cercophora</taxon>
    </lineage>
</organism>
<feature type="compositionally biased region" description="Pro residues" evidence="1">
    <location>
        <begin position="656"/>
        <end position="668"/>
    </location>
</feature>
<comment type="caution">
    <text evidence="2">The sequence shown here is derived from an EMBL/GenBank/DDBJ whole genome shotgun (WGS) entry which is preliminary data.</text>
</comment>
<reference evidence="2" key="1">
    <citation type="journal article" date="2023" name="Mol. Phylogenet. Evol.">
        <title>Genome-scale phylogeny and comparative genomics of the fungal order Sordariales.</title>
        <authorList>
            <person name="Hensen N."/>
            <person name="Bonometti L."/>
            <person name="Westerberg I."/>
            <person name="Brannstrom I.O."/>
            <person name="Guillou S."/>
            <person name="Cros-Aarteil S."/>
            <person name="Calhoun S."/>
            <person name="Haridas S."/>
            <person name="Kuo A."/>
            <person name="Mondo S."/>
            <person name="Pangilinan J."/>
            <person name="Riley R."/>
            <person name="LaButti K."/>
            <person name="Andreopoulos B."/>
            <person name="Lipzen A."/>
            <person name="Chen C."/>
            <person name="Yan M."/>
            <person name="Daum C."/>
            <person name="Ng V."/>
            <person name="Clum A."/>
            <person name="Steindorff A."/>
            <person name="Ohm R.A."/>
            <person name="Martin F."/>
            <person name="Silar P."/>
            <person name="Natvig D.O."/>
            <person name="Lalanne C."/>
            <person name="Gautier V."/>
            <person name="Ament-Velasquez S.L."/>
            <person name="Kruys A."/>
            <person name="Hutchinson M.I."/>
            <person name="Powell A.J."/>
            <person name="Barry K."/>
            <person name="Miller A.N."/>
            <person name="Grigoriev I.V."/>
            <person name="Debuchy R."/>
            <person name="Gladieux P."/>
            <person name="Hiltunen Thoren M."/>
            <person name="Johannesson H."/>
        </authorList>
    </citation>
    <scope>NUCLEOTIDE SEQUENCE</scope>
    <source>
        <strain evidence="2">SMH4131-1</strain>
    </source>
</reference>
<feature type="region of interest" description="Disordered" evidence="1">
    <location>
        <begin position="1"/>
        <end position="47"/>
    </location>
</feature>
<feature type="compositionally biased region" description="Low complexity" evidence="1">
    <location>
        <begin position="409"/>
        <end position="421"/>
    </location>
</feature>
<feature type="compositionally biased region" description="Basic residues" evidence="1">
    <location>
        <begin position="460"/>
        <end position="475"/>
    </location>
</feature>
<feature type="region of interest" description="Disordered" evidence="1">
    <location>
        <begin position="396"/>
        <end position="680"/>
    </location>
</feature>
<feature type="region of interest" description="Disordered" evidence="1">
    <location>
        <begin position="719"/>
        <end position="750"/>
    </location>
</feature>
<dbReference type="Proteomes" id="UP001286456">
    <property type="component" value="Unassembled WGS sequence"/>
</dbReference>
<feature type="compositionally biased region" description="Polar residues" evidence="1">
    <location>
        <begin position="518"/>
        <end position="534"/>
    </location>
</feature>
<evidence type="ECO:0000256" key="1">
    <source>
        <dbReference type="SAM" id="MobiDB-lite"/>
    </source>
</evidence>
<name>A0AAE0J1M4_9PEZI</name>
<proteinExistence type="predicted"/>